<keyword evidence="1" id="KW-0812">Transmembrane</keyword>
<evidence type="ECO:0000256" key="1">
    <source>
        <dbReference type="SAM" id="Phobius"/>
    </source>
</evidence>
<gene>
    <name evidence="2" type="ORF">GGQ92_000083</name>
</gene>
<reference evidence="2 3" key="1">
    <citation type="submission" date="2020-08" db="EMBL/GenBank/DDBJ databases">
        <title>Genomic Encyclopedia of Type Strains, Phase IV (KMG-IV): sequencing the most valuable type-strain genomes for metagenomic binning, comparative biology and taxonomic classification.</title>
        <authorList>
            <person name="Goeker M."/>
        </authorList>
    </citation>
    <scope>NUCLEOTIDE SEQUENCE [LARGE SCALE GENOMIC DNA]</scope>
    <source>
        <strain evidence="2 3">DSM 11805</strain>
    </source>
</reference>
<organism evidence="2 3">
    <name type="scientific">Gracilibacillus halotolerans</name>
    <dbReference type="NCBI Taxonomy" id="74386"/>
    <lineage>
        <taxon>Bacteria</taxon>
        <taxon>Bacillati</taxon>
        <taxon>Bacillota</taxon>
        <taxon>Bacilli</taxon>
        <taxon>Bacillales</taxon>
        <taxon>Bacillaceae</taxon>
        <taxon>Gracilibacillus</taxon>
    </lineage>
</organism>
<dbReference type="Pfam" id="PF14036">
    <property type="entry name" value="YlaH"/>
    <property type="match status" value="1"/>
</dbReference>
<proteinExistence type="predicted"/>
<dbReference type="AlphaFoldDB" id="A0A841RIL0"/>
<evidence type="ECO:0008006" key="4">
    <source>
        <dbReference type="Google" id="ProtNLM"/>
    </source>
</evidence>
<sequence>MEAQNVIQVPDNLWPIADFFMRGLGEEVNLNNPDEMSLLLRGFFFLYITVTALAILAYKFGFAKKLSIGKNIIIYILLIIGTFFLTLIFGLNLPLAECLIIIAFVMGIYRLRLHRERNQRTS</sequence>
<keyword evidence="1" id="KW-0472">Membrane</keyword>
<name>A0A841RIL0_9BACI</name>
<keyword evidence="3" id="KW-1185">Reference proteome</keyword>
<accession>A0A841RIL0</accession>
<keyword evidence="1" id="KW-1133">Transmembrane helix</keyword>
<dbReference type="Proteomes" id="UP000572212">
    <property type="component" value="Unassembled WGS sequence"/>
</dbReference>
<feature type="transmembrane region" description="Helical" evidence="1">
    <location>
        <begin position="94"/>
        <end position="111"/>
    </location>
</feature>
<dbReference type="InterPro" id="IPR025620">
    <property type="entry name" value="YlaH"/>
</dbReference>
<dbReference type="EMBL" id="JACHON010000001">
    <property type="protein sequence ID" value="MBB6511316.1"/>
    <property type="molecule type" value="Genomic_DNA"/>
</dbReference>
<dbReference type="RefSeq" id="WP_184243412.1">
    <property type="nucleotide sequence ID" value="NZ_BAAACU010000020.1"/>
</dbReference>
<evidence type="ECO:0000313" key="2">
    <source>
        <dbReference type="EMBL" id="MBB6511316.1"/>
    </source>
</evidence>
<feature type="transmembrane region" description="Helical" evidence="1">
    <location>
        <begin position="38"/>
        <end position="60"/>
    </location>
</feature>
<evidence type="ECO:0000313" key="3">
    <source>
        <dbReference type="Proteomes" id="UP000572212"/>
    </source>
</evidence>
<feature type="transmembrane region" description="Helical" evidence="1">
    <location>
        <begin position="72"/>
        <end position="88"/>
    </location>
</feature>
<comment type="caution">
    <text evidence="2">The sequence shown here is derived from an EMBL/GenBank/DDBJ whole genome shotgun (WGS) entry which is preliminary data.</text>
</comment>
<protein>
    <recommendedName>
        <fullName evidence="4">YlaH-like protein</fullName>
    </recommendedName>
</protein>